<dbReference type="SMART" id="SM01190">
    <property type="entry name" value="EMP24_GP25L"/>
    <property type="match status" value="1"/>
</dbReference>
<keyword evidence="3 7" id="KW-0812">Transmembrane</keyword>
<gene>
    <name evidence="11" type="primary">LOC103181473</name>
</gene>
<reference evidence="12" key="2">
    <citation type="journal article" date="2007" name="PLoS Biol.">
        <title>Survey sequencing and comparative analysis of the elephant shark (Callorhinchus milii) genome.</title>
        <authorList>
            <person name="Venkatesh B."/>
            <person name="Kirkness E.F."/>
            <person name="Loh Y.H."/>
            <person name="Halpern A.L."/>
            <person name="Lee A.P."/>
            <person name="Johnson J."/>
            <person name="Dandona N."/>
            <person name="Viswanathan L.D."/>
            <person name="Tay A."/>
            <person name="Venter J.C."/>
            <person name="Strausberg R.L."/>
            <person name="Brenner S."/>
        </authorList>
    </citation>
    <scope>NUCLEOTIDE SEQUENCE [LARGE SCALE GENOMIC DNA]</scope>
</reference>
<dbReference type="Ensembl" id="ENSCMIT00000024783.1">
    <property type="protein sequence ID" value="ENSCMIP00000024376.1"/>
    <property type="gene ID" value="ENSCMIG00000010810.1"/>
</dbReference>
<evidence type="ECO:0000256" key="6">
    <source>
        <dbReference type="ARBA" id="ARBA00023136"/>
    </source>
</evidence>
<dbReference type="STRING" id="7868.ENSCMIP00000024376"/>
<feature type="coiled-coil region" evidence="8">
    <location>
        <begin position="58"/>
        <end position="85"/>
    </location>
</feature>
<feature type="domain" description="GOLD" evidence="10">
    <location>
        <begin position="1"/>
        <end position="49"/>
    </location>
</feature>
<dbReference type="PROSITE" id="PS50866">
    <property type="entry name" value="GOLD"/>
    <property type="match status" value="1"/>
</dbReference>
<dbReference type="Proteomes" id="UP000314986">
    <property type="component" value="Unassembled WGS sequence"/>
</dbReference>
<evidence type="ECO:0000313" key="11">
    <source>
        <dbReference type="Ensembl" id="ENSCMIP00000024376.1"/>
    </source>
</evidence>
<dbReference type="GeneTree" id="ENSGT00940000160999"/>
<dbReference type="PANTHER" id="PTHR22811">
    <property type="entry name" value="TRANSMEMBRANE EMP24 DOMAIN-CONTAINING PROTEIN"/>
    <property type="match status" value="1"/>
</dbReference>
<reference evidence="12" key="1">
    <citation type="journal article" date="2006" name="Science">
        <title>Ancient noncoding elements conserved in the human genome.</title>
        <authorList>
            <person name="Venkatesh B."/>
            <person name="Kirkness E.F."/>
            <person name="Loh Y.H."/>
            <person name="Halpern A.L."/>
            <person name="Lee A.P."/>
            <person name="Johnson J."/>
            <person name="Dandona N."/>
            <person name="Viswanathan L.D."/>
            <person name="Tay A."/>
            <person name="Venter J.C."/>
            <person name="Strausberg R.L."/>
            <person name="Brenner S."/>
        </authorList>
    </citation>
    <scope>NUCLEOTIDE SEQUENCE [LARGE SCALE GENOMIC DNA]</scope>
</reference>
<evidence type="ECO:0000256" key="9">
    <source>
        <dbReference type="SAM" id="Phobius"/>
    </source>
</evidence>
<evidence type="ECO:0000256" key="5">
    <source>
        <dbReference type="ARBA" id="ARBA00022989"/>
    </source>
</evidence>
<protein>
    <submittedName>
        <fullName evidence="11">Transmembrane emp24 domain-containing protein 11-like</fullName>
    </submittedName>
</protein>
<evidence type="ECO:0000313" key="12">
    <source>
        <dbReference type="Proteomes" id="UP000314986"/>
    </source>
</evidence>
<evidence type="ECO:0000259" key="10">
    <source>
        <dbReference type="PROSITE" id="PS50866"/>
    </source>
</evidence>
<dbReference type="InParanoid" id="A0A4W3IA89"/>
<evidence type="ECO:0000256" key="8">
    <source>
        <dbReference type="SAM" id="Coils"/>
    </source>
</evidence>
<evidence type="ECO:0000256" key="1">
    <source>
        <dbReference type="ARBA" id="ARBA00004115"/>
    </source>
</evidence>
<evidence type="ECO:0000256" key="2">
    <source>
        <dbReference type="ARBA" id="ARBA00007104"/>
    </source>
</evidence>
<keyword evidence="6 9" id="KW-0472">Membrane</keyword>
<dbReference type="OMA" id="NGRNTAC"/>
<dbReference type="GO" id="GO:0005789">
    <property type="term" value="C:endoplasmic reticulum membrane"/>
    <property type="evidence" value="ECO:0007669"/>
    <property type="project" value="UniProtKB-SubCell"/>
</dbReference>
<keyword evidence="5 9" id="KW-1133">Transmembrane helix</keyword>
<accession>A0A4W3IA89</accession>
<comment type="subcellular location">
    <subcellularLocation>
        <location evidence="1">Endoplasmic reticulum membrane</location>
        <topology evidence="1">Single-pass type I membrane protein</topology>
    </subcellularLocation>
    <subcellularLocation>
        <location evidence="7">Membrane</location>
        <topology evidence="7">Single-pass type I membrane protein</topology>
    </subcellularLocation>
</comment>
<organism evidence="11 12">
    <name type="scientific">Callorhinchus milii</name>
    <name type="common">Ghost shark</name>
    <dbReference type="NCBI Taxonomy" id="7868"/>
    <lineage>
        <taxon>Eukaryota</taxon>
        <taxon>Metazoa</taxon>
        <taxon>Chordata</taxon>
        <taxon>Craniata</taxon>
        <taxon>Vertebrata</taxon>
        <taxon>Chondrichthyes</taxon>
        <taxon>Holocephali</taxon>
        <taxon>Chimaeriformes</taxon>
        <taxon>Callorhinchidae</taxon>
        <taxon>Callorhinchus</taxon>
    </lineage>
</organism>
<comment type="similarity">
    <text evidence="2 7">Belongs to the EMP24/GP25L family.</text>
</comment>
<dbReference type="AlphaFoldDB" id="A0A4W3IA89"/>
<feature type="transmembrane region" description="Helical" evidence="9">
    <location>
        <begin position="107"/>
        <end position="126"/>
    </location>
</feature>
<keyword evidence="12" id="KW-1185">Reference proteome</keyword>
<name>A0A4W3IA89_CALMI</name>
<dbReference type="Pfam" id="PF01105">
    <property type="entry name" value="EMP24_GP25L"/>
    <property type="match status" value="1"/>
</dbReference>
<evidence type="ECO:0000256" key="4">
    <source>
        <dbReference type="ARBA" id="ARBA00022729"/>
    </source>
</evidence>
<reference evidence="11" key="5">
    <citation type="submission" date="2025-09" db="UniProtKB">
        <authorList>
            <consortium name="Ensembl"/>
        </authorList>
    </citation>
    <scope>IDENTIFICATION</scope>
</reference>
<dbReference type="InterPro" id="IPR009038">
    <property type="entry name" value="GOLD_dom"/>
</dbReference>
<keyword evidence="4" id="KW-0732">Signal</keyword>
<proteinExistence type="inferred from homology"/>
<evidence type="ECO:0000256" key="7">
    <source>
        <dbReference type="RuleBase" id="RU003827"/>
    </source>
</evidence>
<keyword evidence="8" id="KW-0175">Coiled coil</keyword>
<sequence length="139" mass="16295">MMHKLYGSESRFTFTSHLPGEHYICLISNSTQLAVFAGNKLRVHLDVQVGEPPIDESLAETKDKMDEVEERIQHVVERIRQIGKQQNYQRTREEQFRQTSEDTNNNVLWWAVIQTIILLSVGVWQMKHMKDFLIAKKLV</sequence>
<reference evidence="11" key="4">
    <citation type="submission" date="2025-08" db="UniProtKB">
        <authorList>
            <consortium name="Ensembl"/>
        </authorList>
    </citation>
    <scope>IDENTIFICATION</scope>
</reference>
<dbReference type="InterPro" id="IPR015720">
    <property type="entry name" value="Emp24-like"/>
</dbReference>
<evidence type="ECO:0000256" key="3">
    <source>
        <dbReference type="ARBA" id="ARBA00022692"/>
    </source>
</evidence>
<reference evidence="12" key="3">
    <citation type="journal article" date="2014" name="Nature">
        <title>Elephant shark genome provides unique insights into gnathostome evolution.</title>
        <authorList>
            <consortium name="International Elephant Shark Genome Sequencing Consortium"/>
            <person name="Venkatesh B."/>
            <person name="Lee A.P."/>
            <person name="Ravi V."/>
            <person name="Maurya A.K."/>
            <person name="Lian M.M."/>
            <person name="Swann J.B."/>
            <person name="Ohta Y."/>
            <person name="Flajnik M.F."/>
            <person name="Sutoh Y."/>
            <person name="Kasahara M."/>
            <person name="Hoon S."/>
            <person name="Gangu V."/>
            <person name="Roy S.W."/>
            <person name="Irimia M."/>
            <person name="Korzh V."/>
            <person name="Kondrychyn I."/>
            <person name="Lim Z.W."/>
            <person name="Tay B.H."/>
            <person name="Tohari S."/>
            <person name="Kong K.W."/>
            <person name="Ho S."/>
            <person name="Lorente-Galdos B."/>
            <person name="Quilez J."/>
            <person name="Marques-Bonet T."/>
            <person name="Raney B.J."/>
            <person name="Ingham P.W."/>
            <person name="Tay A."/>
            <person name="Hillier L.W."/>
            <person name="Minx P."/>
            <person name="Boehm T."/>
            <person name="Wilson R.K."/>
            <person name="Brenner S."/>
            <person name="Warren W.C."/>
        </authorList>
    </citation>
    <scope>NUCLEOTIDE SEQUENCE [LARGE SCALE GENOMIC DNA]</scope>
</reference>